<keyword evidence="3" id="KW-1185">Reference proteome</keyword>
<feature type="transmembrane region" description="Helical" evidence="1">
    <location>
        <begin position="17"/>
        <end position="41"/>
    </location>
</feature>
<sequence>MYRRAVRDAQSCPRPHIFVLAFVLVLDLDLNPILNFVLVLVDPTDRQSHESDGIRHRLCHAERRQ</sequence>
<accession>A0A0J0XI00</accession>
<keyword evidence="1" id="KW-0812">Transmembrane</keyword>
<protein>
    <submittedName>
        <fullName evidence="2">Uncharacterized protein</fullName>
    </submittedName>
</protein>
<reference evidence="2 3" key="1">
    <citation type="submission" date="2015-03" db="EMBL/GenBank/DDBJ databases">
        <title>Genomics and transcriptomics of the oil-accumulating basidiomycete yeast T. oleaginosus allow insights into substrate utilization and the diverse evolutionary trajectories of mating systems in fungi.</title>
        <authorList>
            <consortium name="DOE Joint Genome Institute"/>
            <person name="Kourist R."/>
            <person name="Kracht O."/>
            <person name="Bracharz F."/>
            <person name="Lipzen A."/>
            <person name="Nolan M."/>
            <person name="Ohm R."/>
            <person name="Grigoriev I."/>
            <person name="Sun S."/>
            <person name="Heitman J."/>
            <person name="Bruck T."/>
            <person name="Nowrousian M."/>
        </authorList>
    </citation>
    <scope>NUCLEOTIDE SEQUENCE [LARGE SCALE GENOMIC DNA]</scope>
    <source>
        <strain evidence="2 3">IBC0246</strain>
    </source>
</reference>
<gene>
    <name evidence="2" type="ORF">CC85DRAFT_287168</name>
</gene>
<evidence type="ECO:0000313" key="3">
    <source>
        <dbReference type="Proteomes" id="UP000053611"/>
    </source>
</evidence>
<keyword evidence="1" id="KW-1133">Transmembrane helix</keyword>
<dbReference type="AlphaFoldDB" id="A0A0J0XI00"/>
<proteinExistence type="predicted"/>
<name>A0A0J0XI00_9TREE</name>
<dbReference type="EMBL" id="KQ087229">
    <property type="protein sequence ID" value="KLT40755.1"/>
    <property type="molecule type" value="Genomic_DNA"/>
</dbReference>
<evidence type="ECO:0000313" key="2">
    <source>
        <dbReference type="EMBL" id="KLT40755.1"/>
    </source>
</evidence>
<evidence type="ECO:0000256" key="1">
    <source>
        <dbReference type="SAM" id="Phobius"/>
    </source>
</evidence>
<dbReference type="Proteomes" id="UP000053611">
    <property type="component" value="Unassembled WGS sequence"/>
</dbReference>
<organism evidence="2 3">
    <name type="scientific">Cutaneotrichosporon oleaginosum</name>
    <dbReference type="NCBI Taxonomy" id="879819"/>
    <lineage>
        <taxon>Eukaryota</taxon>
        <taxon>Fungi</taxon>
        <taxon>Dikarya</taxon>
        <taxon>Basidiomycota</taxon>
        <taxon>Agaricomycotina</taxon>
        <taxon>Tremellomycetes</taxon>
        <taxon>Trichosporonales</taxon>
        <taxon>Trichosporonaceae</taxon>
        <taxon>Cutaneotrichosporon</taxon>
    </lineage>
</organism>
<keyword evidence="1" id="KW-0472">Membrane</keyword>